<keyword evidence="9" id="KW-1185">Reference proteome</keyword>
<comment type="caution">
    <text evidence="8">The sequence shown here is derived from an EMBL/GenBank/DDBJ whole genome shotgun (WGS) entry which is preliminary data.</text>
</comment>
<feature type="transmembrane region" description="Helical" evidence="6">
    <location>
        <begin position="7"/>
        <end position="26"/>
    </location>
</feature>
<dbReference type="PANTHER" id="PTHR36115">
    <property type="entry name" value="PROLINE-RICH ANTIGEN HOMOLOG-RELATED"/>
    <property type="match status" value="1"/>
</dbReference>
<dbReference type="EMBL" id="JBEXAC010000001">
    <property type="protein sequence ID" value="MET6997733.1"/>
    <property type="molecule type" value="Genomic_DNA"/>
</dbReference>
<dbReference type="InterPro" id="IPR051791">
    <property type="entry name" value="Pra-immunoreactive"/>
</dbReference>
<evidence type="ECO:0000256" key="5">
    <source>
        <dbReference type="ARBA" id="ARBA00023136"/>
    </source>
</evidence>
<evidence type="ECO:0000313" key="8">
    <source>
        <dbReference type="EMBL" id="MET6997733.1"/>
    </source>
</evidence>
<protein>
    <submittedName>
        <fullName evidence="8">RDD family protein</fullName>
    </submittedName>
</protein>
<dbReference type="InterPro" id="IPR010432">
    <property type="entry name" value="RDD"/>
</dbReference>
<evidence type="ECO:0000256" key="6">
    <source>
        <dbReference type="SAM" id="Phobius"/>
    </source>
</evidence>
<feature type="transmembrane region" description="Helical" evidence="6">
    <location>
        <begin position="129"/>
        <end position="146"/>
    </location>
</feature>
<reference evidence="8 9" key="1">
    <citation type="submission" date="2024-06" db="EMBL/GenBank/DDBJ databases">
        <title>Chitinophaga defluvii sp. nov., isolated from municipal sewage.</title>
        <authorList>
            <person name="Zhang L."/>
        </authorList>
    </citation>
    <scope>NUCLEOTIDE SEQUENCE [LARGE SCALE GENOMIC DNA]</scope>
    <source>
        <strain evidence="8 9">H8</strain>
    </source>
</reference>
<comment type="subcellular location">
    <subcellularLocation>
        <location evidence="1">Cell membrane</location>
        <topology evidence="1">Multi-pass membrane protein</topology>
    </subcellularLocation>
</comment>
<proteinExistence type="predicted"/>
<evidence type="ECO:0000256" key="4">
    <source>
        <dbReference type="ARBA" id="ARBA00022989"/>
    </source>
</evidence>
<sequence>MEKYRTFWKRLLSAIIDSIIFIPFSYFGIKIEQINNKTILFCWLFLYACLIIFYSVYLNGRYGQTLGKKVMNIIVLDVSESKMIGFKHAFYRDATPFIFYLIGIFFVISTSINNPTYNIDQLNTQYDDFIFYATLVWVIIELLTMLTNPKRRAVHDILAQSVVVDLSR</sequence>
<evidence type="ECO:0000313" key="9">
    <source>
        <dbReference type="Proteomes" id="UP001549749"/>
    </source>
</evidence>
<evidence type="ECO:0000256" key="2">
    <source>
        <dbReference type="ARBA" id="ARBA00022475"/>
    </source>
</evidence>
<evidence type="ECO:0000259" key="7">
    <source>
        <dbReference type="Pfam" id="PF06271"/>
    </source>
</evidence>
<dbReference type="Proteomes" id="UP001549749">
    <property type="component" value="Unassembled WGS sequence"/>
</dbReference>
<name>A0ABV2T3Y6_9BACT</name>
<dbReference type="Pfam" id="PF06271">
    <property type="entry name" value="RDD"/>
    <property type="match status" value="1"/>
</dbReference>
<dbReference type="PANTHER" id="PTHR36115:SF4">
    <property type="entry name" value="MEMBRANE PROTEIN"/>
    <property type="match status" value="1"/>
</dbReference>
<keyword evidence="5 6" id="KW-0472">Membrane</keyword>
<organism evidence="8 9">
    <name type="scientific">Chitinophaga defluvii</name>
    <dbReference type="NCBI Taxonomy" id="3163343"/>
    <lineage>
        <taxon>Bacteria</taxon>
        <taxon>Pseudomonadati</taxon>
        <taxon>Bacteroidota</taxon>
        <taxon>Chitinophagia</taxon>
        <taxon>Chitinophagales</taxon>
        <taxon>Chitinophagaceae</taxon>
        <taxon>Chitinophaga</taxon>
    </lineage>
</organism>
<dbReference type="RefSeq" id="WP_354660368.1">
    <property type="nucleotide sequence ID" value="NZ_JBEXAC010000001.1"/>
</dbReference>
<evidence type="ECO:0000256" key="3">
    <source>
        <dbReference type="ARBA" id="ARBA00022692"/>
    </source>
</evidence>
<feature type="transmembrane region" description="Helical" evidence="6">
    <location>
        <begin position="89"/>
        <end position="109"/>
    </location>
</feature>
<feature type="transmembrane region" description="Helical" evidence="6">
    <location>
        <begin position="38"/>
        <end position="58"/>
    </location>
</feature>
<keyword evidence="3 6" id="KW-0812">Transmembrane</keyword>
<gene>
    <name evidence="8" type="ORF">ABR189_10155</name>
</gene>
<feature type="domain" description="RDD" evidence="7">
    <location>
        <begin position="4"/>
        <end position="159"/>
    </location>
</feature>
<keyword evidence="4 6" id="KW-1133">Transmembrane helix</keyword>
<keyword evidence="2" id="KW-1003">Cell membrane</keyword>
<accession>A0ABV2T3Y6</accession>
<evidence type="ECO:0000256" key="1">
    <source>
        <dbReference type="ARBA" id="ARBA00004651"/>
    </source>
</evidence>